<dbReference type="Gene3D" id="3.40.50.720">
    <property type="entry name" value="NAD(P)-binding Rossmann-like Domain"/>
    <property type="match status" value="1"/>
</dbReference>
<dbReference type="PANTHER" id="PTHR43708">
    <property type="entry name" value="CONSERVED EXPRESSED OXIDOREDUCTASE (EUROFUNG)"/>
    <property type="match status" value="1"/>
</dbReference>
<evidence type="ECO:0000256" key="3">
    <source>
        <dbReference type="ARBA" id="ARBA00023027"/>
    </source>
</evidence>
<comment type="similarity">
    <text evidence="1">Belongs to the Gfo/Idh/MocA family.</text>
</comment>
<reference evidence="6 7" key="1">
    <citation type="submission" date="2019-06" db="EMBL/GenBank/DDBJ databases">
        <title>Sequencing the genomes of 1000 actinobacteria strains.</title>
        <authorList>
            <person name="Klenk H.-P."/>
        </authorList>
    </citation>
    <scope>NUCLEOTIDE SEQUENCE [LARGE SCALE GENOMIC DNA]</scope>
    <source>
        <strain evidence="6 7">DSM 18082</strain>
    </source>
</reference>
<gene>
    <name evidence="6" type="ORF">FB474_1529</name>
</gene>
<dbReference type="RefSeq" id="WP_141788083.1">
    <property type="nucleotide sequence ID" value="NZ_VFOQ01000001.1"/>
</dbReference>
<dbReference type="EMBL" id="VFOQ01000001">
    <property type="protein sequence ID" value="TQL60146.1"/>
    <property type="molecule type" value="Genomic_DNA"/>
</dbReference>
<evidence type="ECO:0000259" key="4">
    <source>
        <dbReference type="Pfam" id="PF01408"/>
    </source>
</evidence>
<dbReference type="Proteomes" id="UP000319514">
    <property type="component" value="Unassembled WGS sequence"/>
</dbReference>
<dbReference type="Gene3D" id="3.30.360.10">
    <property type="entry name" value="Dihydrodipicolinate Reductase, domain 2"/>
    <property type="match status" value="1"/>
</dbReference>
<keyword evidence="7" id="KW-1185">Reference proteome</keyword>
<dbReference type="InterPro" id="IPR000683">
    <property type="entry name" value="Gfo/Idh/MocA-like_OxRdtase_N"/>
</dbReference>
<evidence type="ECO:0000256" key="1">
    <source>
        <dbReference type="ARBA" id="ARBA00010928"/>
    </source>
</evidence>
<sequence>MTNVGLAGFGSAGQGIHAPLMRTAGLRVAAVSTSNAERAAQAREENPGVQVVPDLAALLATPGLDLVVLATPSGAHAAQARQVIDAGLPVVVDKPLATSAPDAHAVVEAAAAAGVPLTVFQNRRFDAEHVTARELVRDGELGDVFRAEIRWERWRPEPKDRWRENAAWQDGGGIMLDLQTHLLDQAVDLFGPVEAVYAEVAAHTTAAEDEAFLACRHVSGVRSHLGTTSVAAAPGPRLRLLGRRAAYVLNEFESDLDIYADLRNQDADHCGWVYAGESRRPVRRRDSSQVDFYRAVAQALTAADPQAAMPVDPRDAVHTLAVIDAARVSAGTGTVARVQTPGA</sequence>
<dbReference type="Pfam" id="PF22725">
    <property type="entry name" value="GFO_IDH_MocA_C3"/>
    <property type="match status" value="1"/>
</dbReference>
<name>A0A542ZIJ0_9MICO</name>
<dbReference type="SUPFAM" id="SSF51735">
    <property type="entry name" value="NAD(P)-binding Rossmann-fold domains"/>
    <property type="match status" value="1"/>
</dbReference>
<feature type="domain" description="GFO/IDH/MocA-like oxidoreductase" evidence="5">
    <location>
        <begin position="130"/>
        <end position="247"/>
    </location>
</feature>
<dbReference type="InterPro" id="IPR036291">
    <property type="entry name" value="NAD(P)-bd_dom_sf"/>
</dbReference>
<evidence type="ECO:0000259" key="5">
    <source>
        <dbReference type="Pfam" id="PF22725"/>
    </source>
</evidence>
<organism evidence="6 7">
    <name type="scientific">Oryzihumus leptocrescens</name>
    <dbReference type="NCBI Taxonomy" id="297536"/>
    <lineage>
        <taxon>Bacteria</taxon>
        <taxon>Bacillati</taxon>
        <taxon>Actinomycetota</taxon>
        <taxon>Actinomycetes</taxon>
        <taxon>Micrococcales</taxon>
        <taxon>Intrasporangiaceae</taxon>
        <taxon>Oryzihumus</taxon>
    </lineage>
</organism>
<keyword evidence="2" id="KW-0560">Oxidoreductase</keyword>
<accession>A0A542ZIJ0</accession>
<keyword evidence="3" id="KW-0520">NAD</keyword>
<dbReference type="AlphaFoldDB" id="A0A542ZIJ0"/>
<evidence type="ECO:0000313" key="7">
    <source>
        <dbReference type="Proteomes" id="UP000319514"/>
    </source>
</evidence>
<dbReference type="SUPFAM" id="SSF55347">
    <property type="entry name" value="Glyceraldehyde-3-phosphate dehydrogenase-like, C-terminal domain"/>
    <property type="match status" value="1"/>
</dbReference>
<dbReference type="GO" id="GO:0000166">
    <property type="term" value="F:nucleotide binding"/>
    <property type="evidence" value="ECO:0007669"/>
    <property type="project" value="InterPro"/>
</dbReference>
<dbReference type="InterPro" id="IPR055170">
    <property type="entry name" value="GFO_IDH_MocA-like_dom"/>
</dbReference>
<feature type="domain" description="Gfo/Idh/MocA-like oxidoreductase N-terminal" evidence="4">
    <location>
        <begin position="3"/>
        <end position="119"/>
    </location>
</feature>
<dbReference type="Pfam" id="PF01408">
    <property type="entry name" value="GFO_IDH_MocA"/>
    <property type="match status" value="1"/>
</dbReference>
<protein>
    <submittedName>
        <fullName evidence="6">Putative dehydrogenase</fullName>
    </submittedName>
</protein>
<dbReference type="PANTHER" id="PTHR43708:SF5">
    <property type="entry name" value="CONSERVED EXPRESSED OXIDOREDUCTASE (EUROFUNG)-RELATED"/>
    <property type="match status" value="1"/>
</dbReference>
<dbReference type="OrthoDB" id="256869at2"/>
<proteinExistence type="inferred from homology"/>
<comment type="caution">
    <text evidence="6">The sequence shown here is derived from an EMBL/GenBank/DDBJ whole genome shotgun (WGS) entry which is preliminary data.</text>
</comment>
<evidence type="ECO:0000256" key="2">
    <source>
        <dbReference type="ARBA" id="ARBA00023002"/>
    </source>
</evidence>
<evidence type="ECO:0000313" key="6">
    <source>
        <dbReference type="EMBL" id="TQL60146.1"/>
    </source>
</evidence>
<dbReference type="InterPro" id="IPR051317">
    <property type="entry name" value="Gfo/Idh/MocA_oxidoreduct"/>
</dbReference>
<dbReference type="GO" id="GO:0016491">
    <property type="term" value="F:oxidoreductase activity"/>
    <property type="evidence" value="ECO:0007669"/>
    <property type="project" value="UniProtKB-KW"/>
</dbReference>